<dbReference type="EMBL" id="BLAD01000039">
    <property type="protein sequence ID" value="GER99239.1"/>
    <property type="molecule type" value="Genomic_DNA"/>
</dbReference>
<name>A0A5M3VTM8_9ACTN</name>
<comment type="caution">
    <text evidence="1">The sequence shown here is derived from an EMBL/GenBank/DDBJ whole genome shotgun (WGS) entry which is preliminary data.</text>
</comment>
<dbReference type="Gene3D" id="3.90.470.20">
    <property type="entry name" value="4'-phosphopantetheinyl transferase domain"/>
    <property type="match status" value="1"/>
</dbReference>
<dbReference type="AlphaFoldDB" id="A0A5M3VTM8"/>
<evidence type="ECO:0000313" key="2">
    <source>
        <dbReference type="Proteomes" id="UP000334990"/>
    </source>
</evidence>
<dbReference type="InterPro" id="IPR037143">
    <property type="entry name" value="4-PPantetheinyl_Trfase_dom_sf"/>
</dbReference>
<dbReference type="GO" id="GO:0008897">
    <property type="term" value="F:holo-[acyl-carrier-protein] synthase activity"/>
    <property type="evidence" value="ECO:0007669"/>
    <property type="project" value="InterPro"/>
</dbReference>
<organism evidence="1 2">
    <name type="scientific">Acrocarpospora corrugata</name>
    <dbReference type="NCBI Taxonomy" id="35763"/>
    <lineage>
        <taxon>Bacteria</taxon>
        <taxon>Bacillati</taxon>
        <taxon>Actinomycetota</taxon>
        <taxon>Actinomycetes</taxon>
        <taxon>Streptosporangiales</taxon>
        <taxon>Streptosporangiaceae</taxon>
        <taxon>Acrocarpospora</taxon>
    </lineage>
</organism>
<sequence>MNRWGSAVVGFAGLTLPHDLLDGMRLEDVYTPAERLRSGAGRSLQHWAGRLAAKRAVLRLLGVPPTAEHLAQVEVLPRPTAACARTAACHDGHPPVVRLGPALAARTDQRIRLSLSHTSGRALAVAVASAGLPEDLQDFSEGGDA</sequence>
<dbReference type="SUPFAM" id="SSF56214">
    <property type="entry name" value="4'-phosphopantetheinyl transferase"/>
    <property type="match status" value="1"/>
</dbReference>
<evidence type="ECO:0008006" key="3">
    <source>
        <dbReference type="Google" id="ProtNLM"/>
    </source>
</evidence>
<accession>A0A5M3VTM8</accession>
<dbReference type="Proteomes" id="UP000334990">
    <property type="component" value="Unassembled WGS sequence"/>
</dbReference>
<dbReference type="OrthoDB" id="3531218at2"/>
<evidence type="ECO:0000313" key="1">
    <source>
        <dbReference type="EMBL" id="GER99239.1"/>
    </source>
</evidence>
<keyword evidence="2" id="KW-1185">Reference proteome</keyword>
<gene>
    <name evidence="1" type="ORF">Acor_13030</name>
</gene>
<dbReference type="RefSeq" id="WP_155335652.1">
    <property type="nucleotide sequence ID" value="NZ_BAAABN010000093.1"/>
</dbReference>
<proteinExistence type="predicted"/>
<reference evidence="1 2" key="1">
    <citation type="submission" date="2019-10" db="EMBL/GenBank/DDBJ databases">
        <title>Whole genome shotgun sequence of Acrocarpospora corrugata NBRC 13972.</title>
        <authorList>
            <person name="Ichikawa N."/>
            <person name="Kimura A."/>
            <person name="Kitahashi Y."/>
            <person name="Komaki H."/>
            <person name="Oguchi A."/>
        </authorList>
    </citation>
    <scope>NUCLEOTIDE SEQUENCE [LARGE SCALE GENOMIC DNA]</scope>
    <source>
        <strain evidence="1 2">NBRC 13972</strain>
    </source>
</reference>
<protein>
    <recommendedName>
        <fullName evidence="3">4'-phosphopantetheinyl transferase domain-containing protein</fullName>
    </recommendedName>
</protein>
<dbReference type="GO" id="GO:0000287">
    <property type="term" value="F:magnesium ion binding"/>
    <property type="evidence" value="ECO:0007669"/>
    <property type="project" value="InterPro"/>
</dbReference>